<accession>C4J1T8</accession>
<name>C4J1T8_MAIZE</name>
<dbReference type="EMBL" id="BT084785">
    <property type="protein sequence ID" value="ACR35138.1"/>
    <property type="molecule type" value="mRNA"/>
</dbReference>
<sequence length="85" mass="9115">MGLPPIPASGQPTDTQLGGNLYPSGKAGTDSGVQYPYPRTPSGVQYPYPRTPSGVQYPYPRTPWVSVTTICHEPHGSSCFCLCRS</sequence>
<reference evidence="2" key="2">
    <citation type="submission" date="2012-06" db="EMBL/GenBank/DDBJ databases">
        <authorList>
            <person name="Yu Y."/>
            <person name="Currie J."/>
            <person name="Lomeli R."/>
            <person name="Angelova A."/>
            <person name="Collura K."/>
            <person name="Wissotski M."/>
            <person name="Campos D."/>
            <person name="Kudrna D."/>
            <person name="Golser W."/>
            <person name="Ashely E."/>
            <person name="Descour A."/>
            <person name="Fernandes J."/>
            <person name="Soderlund C."/>
            <person name="Walbot V."/>
        </authorList>
    </citation>
    <scope>NUCLEOTIDE SEQUENCE</scope>
    <source>
        <strain evidence="2">B73</strain>
    </source>
</reference>
<evidence type="ECO:0000313" key="2">
    <source>
        <dbReference type="EMBL" id="ACR35138.1"/>
    </source>
</evidence>
<evidence type="ECO:0000256" key="1">
    <source>
        <dbReference type="SAM" id="MobiDB-lite"/>
    </source>
</evidence>
<dbReference type="AlphaFoldDB" id="C4J1T8"/>
<organism evidence="2">
    <name type="scientific">Zea mays</name>
    <name type="common">Maize</name>
    <dbReference type="NCBI Taxonomy" id="4577"/>
    <lineage>
        <taxon>Eukaryota</taxon>
        <taxon>Viridiplantae</taxon>
        <taxon>Streptophyta</taxon>
        <taxon>Embryophyta</taxon>
        <taxon>Tracheophyta</taxon>
        <taxon>Spermatophyta</taxon>
        <taxon>Magnoliopsida</taxon>
        <taxon>Liliopsida</taxon>
        <taxon>Poales</taxon>
        <taxon>Poaceae</taxon>
        <taxon>PACMAD clade</taxon>
        <taxon>Panicoideae</taxon>
        <taxon>Andropogonodae</taxon>
        <taxon>Andropogoneae</taxon>
        <taxon>Tripsacinae</taxon>
        <taxon>Zea</taxon>
    </lineage>
</organism>
<feature type="region of interest" description="Disordered" evidence="1">
    <location>
        <begin position="1"/>
        <end position="49"/>
    </location>
</feature>
<protein>
    <submittedName>
        <fullName evidence="2">Uncharacterized protein</fullName>
    </submittedName>
</protein>
<reference evidence="2" key="1">
    <citation type="journal article" date="2009" name="PLoS Genet.">
        <title>Sequencing, mapping, and analysis of 27,455 maize full-length cDNAs.</title>
        <authorList>
            <person name="Soderlund C."/>
            <person name="Descour A."/>
            <person name="Kudrna D."/>
            <person name="Bomhoff M."/>
            <person name="Boyd L."/>
            <person name="Currie J."/>
            <person name="Angelova A."/>
            <person name="Collura K."/>
            <person name="Wissotski M."/>
            <person name="Ashley E."/>
            <person name="Morrow D."/>
            <person name="Fernandes J."/>
            <person name="Walbot V."/>
            <person name="Yu Y."/>
        </authorList>
    </citation>
    <scope>NUCLEOTIDE SEQUENCE</scope>
    <source>
        <strain evidence="2">B73</strain>
    </source>
</reference>
<proteinExistence type="evidence at transcript level"/>